<dbReference type="PROSITE" id="PS51900">
    <property type="entry name" value="CB"/>
    <property type="match status" value="1"/>
</dbReference>
<dbReference type="SUPFAM" id="SSF56349">
    <property type="entry name" value="DNA breaking-rejoining enzymes"/>
    <property type="match status" value="1"/>
</dbReference>
<gene>
    <name evidence="8" type="ORF">COS18_02230</name>
</gene>
<dbReference type="GO" id="GO:0003677">
    <property type="term" value="F:DNA binding"/>
    <property type="evidence" value="ECO:0007669"/>
    <property type="project" value="UniProtKB-UniRule"/>
</dbReference>
<dbReference type="PROSITE" id="PS51898">
    <property type="entry name" value="TYR_RECOMBINASE"/>
    <property type="match status" value="1"/>
</dbReference>
<evidence type="ECO:0000313" key="9">
    <source>
        <dbReference type="Proteomes" id="UP000228896"/>
    </source>
</evidence>
<dbReference type="InterPro" id="IPR002104">
    <property type="entry name" value="Integrase_catalytic"/>
</dbReference>
<sequence>MDNNKPIIKYLTDYLEYLEIEKGLASKTQENYSRFLNIFFKWQVANNLQNLKPSEFNTNHIWKYRVYLSKFINLNTKNNLKKSTQNYYLISLRGLLEFFAEKNIPSLPPVKVKLAKEKGEREVKFLKLDQIKKLLESPDINSNIGLRDRAIIEILFSTGLRVSELTALNREQFKIKDSTKDLEIVIIGKGNKVRTVYLSSRAVNWLNKYLKIRNDIDEALFINYKPGIEKTGISRRLTPKSIELIIKKYVKISGLPIITTPHTLRHSFATDLLAQGVDLRLVQEFLGHRNISTTQIYTHVTNKQLRDVHKKFHSLK</sequence>
<evidence type="ECO:0000313" key="8">
    <source>
        <dbReference type="EMBL" id="PIV51696.1"/>
    </source>
</evidence>
<evidence type="ECO:0000256" key="5">
    <source>
        <dbReference type="PROSITE-ProRule" id="PRU01248"/>
    </source>
</evidence>
<feature type="domain" description="Core-binding (CB)" evidence="7">
    <location>
        <begin position="5"/>
        <end position="100"/>
    </location>
</feature>
<dbReference type="Gene3D" id="1.10.443.10">
    <property type="entry name" value="Intergrase catalytic core"/>
    <property type="match status" value="1"/>
</dbReference>
<dbReference type="GO" id="GO:0006310">
    <property type="term" value="P:DNA recombination"/>
    <property type="evidence" value="ECO:0007669"/>
    <property type="project" value="UniProtKB-KW"/>
</dbReference>
<comment type="similarity">
    <text evidence="1">Belongs to the 'phage' integrase family.</text>
</comment>
<name>A0A2M7DPK4_9BACT</name>
<dbReference type="Pfam" id="PF02899">
    <property type="entry name" value="Phage_int_SAM_1"/>
    <property type="match status" value="1"/>
</dbReference>
<evidence type="ECO:0000256" key="1">
    <source>
        <dbReference type="ARBA" id="ARBA00008857"/>
    </source>
</evidence>
<dbReference type="PANTHER" id="PTHR30349:SF41">
    <property type="entry name" value="INTEGRASE_RECOMBINASE PROTEIN MJ0367-RELATED"/>
    <property type="match status" value="1"/>
</dbReference>
<dbReference type="CDD" id="cd00798">
    <property type="entry name" value="INT_XerDC_C"/>
    <property type="match status" value="1"/>
</dbReference>
<dbReference type="InterPro" id="IPR044068">
    <property type="entry name" value="CB"/>
</dbReference>
<keyword evidence="4" id="KW-0233">DNA recombination</keyword>
<reference evidence="9" key="1">
    <citation type="submission" date="2017-09" db="EMBL/GenBank/DDBJ databases">
        <title>Depth-based differentiation of microbial function through sediment-hosted aquifers and enrichment of novel symbionts in the deep terrestrial subsurface.</title>
        <authorList>
            <person name="Probst A.J."/>
            <person name="Ladd B."/>
            <person name="Jarett J.K."/>
            <person name="Geller-Mcgrath D.E."/>
            <person name="Sieber C.M.K."/>
            <person name="Emerson J.B."/>
            <person name="Anantharaman K."/>
            <person name="Thomas B.C."/>
            <person name="Malmstrom R."/>
            <person name="Stieglmeier M."/>
            <person name="Klingl A."/>
            <person name="Woyke T."/>
            <person name="Ryan C.M."/>
            <person name="Banfield J.F."/>
        </authorList>
    </citation>
    <scope>NUCLEOTIDE SEQUENCE [LARGE SCALE GENOMIC DNA]</scope>
</reference>
<dbReference type="Pfam" id="PF00589">
    <property type="entry name" value="Phage_integrase"/>
    <property type="match status" value="1"/>
</dbReference>
<dbReference type="GO" id="GO:0015074">
    <property type="term" value="P:DNA integration"/>
    <property type="evidence" value="ECO:0007669"/>
    <property type="project" value="UniProtKB-KW"/>
</dbReference>
<protein>
    <recommendedName>
        <fullName evidence="10">Tyrosine recombinase XerC</fullName>
    </recommendedName>
</protein>
<evidence type="ECO:0000259" key="7">
    <source>
        <dbReference type="PROSITE" id="PS51900"/>
    </source>
</evidence>
<feature type="domain" description="Tyr recombinase" evidence="6">
    <location>
        <begin position="121"/>
        <end position="310"/>
    </location>
</feature>
<evidence type="ECO:0000256" key="3">
    <source>
        <dbReference type="ARBA" id="ARBA00023125"/>
    </source>
</evidence>
<evidence type="ECO:0000256" key="2">
    <source>
        <dbReference type="ARBA" id="ARBA00022908"/>
    </source>
</evidence>
<dbReference type="PANTHER" id="PTHR30349">
    <property type="entry name" value="PHAGE INTEGRASE-RELATED"/>
    <property type="match status" value="1"/>
</dbReference>
<evidence type="ECO:0000259" key="6">
    <source>
        <dbReference type="PROSITE" id="PS51898"/>
    </source>
</evidence>
<keyword evidence="3 5" id="KW-0238">DNA-binding</keyword>
<organism evidence="8 9">
    <name type="scientific">Candidatus Falkowbacteria bacterium CG02_land_8_20_14_3_00_36_14</name>
    <dbReference type="NCBI Taxonomy" id="1974560"/>
    <lineage>
        <taxon>Bacteria</taxon>
        <taxon>Candidatus Falkowiibacteriota</taxon>
    </lineage>
</organism>
<dbReference type="InterPro" id="IPR011010">
    <property type="entry name" value="DNA_brk_join_enz"/>
</dbReference>
<dbReference type="Gene3D" id="1.10.150.130">
    <property type="match status" value="1"/>
</dbReference>
<dbReference type="AlphaFoldDB" id="A0A2M7DPK4"/>
<dbReference type="InterPro" id="IPR013762">
    <property type="entry name" value="Integrase-like_cat_sf"/>
</dbReference>
<comment type="caution">
    <text evidence="8">The sequence shown here is derived from an EMBL/GenBank/DDBJ whole genome shotgun (WGS) entry which is preliminary data.</text>
</comment>
<dbReference type="EMBL" id="PETS01000050">
    <property type="protein sequence ID" value="PIV51696.1"/>
    <property type="molecule type" value="Genomic_DNA"/>
</dbReference>
<dbReference type="Proteomes" id="UP000228896">
    <property type="component" value="Unassembled WGS sequence"/>
</dbReference>
<evidence type="ECO:0008006" key="10">
    <source>
        <dbReference type="Google" id="ProtNLM"/>
    </source>
</evidence>
<dbReference type="InterPro" id="IPR004107">
    <property type="entry name" value="Integrase_SAM-like_N"/>
</dbReference>
<evidence type="ECO:0000256" key="4">
    <source>
        <dbReference type="ARBA" id="ARBA00023172"/>
    </source>
</evidence>
<dbReference type="SUPFAM" id="SSF47823">
    <property type="entry name" value="lambda integrase-like, N-terminal domain"/>
    <property type="match status" value="1"/>
</dbReference>
<proteinExistence type="inferred from homology"/>
<dbReference type="InterPro" id="IPR010998">
    <property type="entry name" value="Integrase_recombinase_N"/>
</dbReference>
<accession>A0A2M7DPK4</accession>
<dbReference type="InterPro" id="IPR050090">
    <property type="entry name" value="Tyrosine_recombinase_XerCD"/>
</dbReference>
<keyword evidence="2" id="KW-0229">DNA integration</keyword>